<dbReference type="InterPro" id="IPR003346">
    <property type="entry name" value="Transposase_20"/>
</dbReference>
<dbReference type="InterPro" id="IPR002525">
    <property type="entry name" value="Transp_IS110-like_N"/>
</dbReference>
<dbReference type="GO" id="GO:0003677">
    <property type="term" value="F:DNA binding"/>
    <property type="evidence" value="ECO:0007669"/>
    <property type="project" value="InterPro"/>
</dbReference>
<keyword evidence="1" id="KW-0175">Coiled coil</keyword>
<dbReference type="PANTHER" id="PTHR33055">
    <property type="entry name" value="TRANSPOSASE FOR INSERTION SEQUENCE ELEMENT IS1111A"/>
    <property type="match status" value="1"/>
</dbReference>
<dbReference type="AlphaFoldDB" id="A0A8X6FDH8"/>
<accession>A0A8X6FDH8</accession>
<feature type="coiled-coil region" evidence="1">
    <location>
        <begin position="198"/>
        <end position="225"/>
    </location>
</feature>
<dbReference type="Pfam" id="PF02371">
    <property type="entry name" value="Transposase_20"/>
    <property type="match status" value="1"/>
</dbReference>
<dbReference type="EMBL" id="BMAO01011793">
    <property type="protein sequence ID" value="GFQ76526.1"/>
    <property type="molecule type" value="Genomic_DNA"/>
</dbReference>
<dbReference type="NCBIfam" id="NF033542">
    <property type="entry name" value="transpos_IS110"/>
    <property type="match status" value="1"/>
</dbReference>
<name>A0A8X6FDH8_TRICU</name>
<dbReference type="Proteomes" id="UP000887116">
    <property type="component" value="Unassembled WGS sequence"/>
</dbReference>
<dbReference type="GO" id="GO:0004803">
    <property type="term" value="F:transposase activity"/>
    <property type="evidence" value="ECO:0007669"/>
    <property type="project" value="InterPro"/>
</dbReference>
<organism evidence="4 5">
    <name type="scientific">Trichonephila clavata</name>
    <name type="common">Joro spider</name>
    <name type="synonym">Nephila clavata</name>
    <dbReference type="NCBI Taxonomy" id="2740835"/>
    <lineage>
        <taxon>Eukaryota</taxon>
        <taxon>Metazoa</taxon>
        <taxon>Ecdysozoa</taxon>
        <taxon>Arthropoda</taxon>
        <taxon>Chelicerata</taxon>
        <taxon>Arachnida</taxon>
        <taxon>Araneae</taxon>
        <taxon>Araneomorphae</taxon>
        <taxon>Entelegynae</taxon>
        <taxon>Araneoidea</taxon>
        <taxon>Nephilidae</taxon>
        <taxon>Trichonephila</taxon>
    </lineage>
</organism>
<feature type="domain" description="Transposase IS116/IS110/IS902 C-terminal" evidence="3">
    <location>
        <begin position="231"/>
        <end position="315"/>
    </location>
</feature>
<reference evidence="4" key="1">
    <citation type="submission" date="2020-07" db="EMBL/GenBank/DDBJ databases">
        <title>Multicomponent nature underlies the extraordinary mechanical properties of spider dragline silk.</title>
        <authorList>
            <person name="Kono N."/>
            <person name="Nakamura H."/>
            <person name="Mori M."/>
            <person name="Yoshida Y."/>
            <person name="Ohtoshi R."/>
            <person name="Malay A.D."/>
            <person name="Moran D.A.P."/>
            <person name="Tomita M."/>
            <person name="Numata K."/>
            <person name="Arakawa K."/>
        </authorList>
    </citation>
    <scope>NUCLEOTIDE SEQUENCE</scope>
</reference>
<dbReference type="Pfam" id="PF01548">
    <property type="entry name" value="DEDD_Tnp_IS110"/>
    <property type="match status" value="1"/>
</dbReference>
<dbReference type="GO" id="GO:0006313">
    <property type="term" value="P:DNA transposition"/>
    <property type="evidence" value="ECO:0007669"/>
    <property type="project" value="InterPro"/>
</dbReference>
<dbReference type="PANTHER" id="PTHR33055:SF13">
    <property type="entry name" value="TRANSPOSASE"/>
    <property type="match status" value="1"/>
</dbReference>
<evidence type="ECO:0000259" key="2">
    <source>
        <dbReference type="Pfam" id="PF01548"/>
    </source>
</evidence>
<sequence length="362" mass="41454">MWGDMGYQGKDLKDHIKREYDIEIEIVKRPPSRFWVHKDTPPELLPKVEPGFKDLGGFIKSLQETDEVALEATGNSCFFYDELSPYVKRVVMIAPLQFEVIRRSVNKTDKHDARAIAFFLSKDMLPEAKCKSKQCQQLASILKTRDKLVKSRVSLINKMHGLFNYHGIKIKKEVLTTKSGFERSLGKHDWSYLERVEIEVISSNLEVIRESLKKLEKEIIAFAKQLPGFNNLISIKGIGAISAAIFVATIGDINDFSNPEKLTAYFGVVPRVSQSNQQCTIGRITKRGSKIGRTSLVQCTWIAIRYSPYLKSFYEHVKKKRGSAKAIIATARKFLTTIFYTLKNNWVFKDFTKFEFFTGQQS</sequence>
<gene>
    <name evidence="4" type="primary">wNo_00700</name>
    <name evidence="4" type="ORF">TNCT_635021</name>
</gene>
<dbReference type="InterPro" id="IPR047650">
    <property type="entry name" value="Transpos_IS110"/>
</dbReference>
<keyword evidence="5" id="KW-1185">Reference proteome</keyword>
<evidence type="ECO:0000256" key="1">
    <source>
        <dbReference type="SAM" id="Coils"/>
    </source>
</evidence>
<evidence type="ECO:0000313" key="4">
    <source>
        <dbReference type="EMBL" id="GFQ76526.1"/>
    </source>
</evidence>
<evidence type="ECO:0000313" key="5">
    <source>
        <dbReference type="Proteomes" id="UP000887116"/>
    </source>
</evidence>
<proteinExistence type="predicted"/>
<feature type="domain" description="Transposase IS110-like N-terminal" evidence="2">
    <location>
        <begin position="47"/>
        <end position="162"/>
    </location>
</feature>
<evidence type="ECO:0000259" key="3">
    <source>
        <dbReference type="Pfam" id="PF02371"/>
    </source>
</evidence>
<protein>
    <submittedName>
        <fullName evidence="4">Transposase</fullName>
    </submittedName>
</protein>
<comment type="caution">
    <text evidence="4">The sequence shown here is derived from an EMBL/GenBank/DDBJ whole genome shotgun (WGS) entry which is preliminary data.</text>
</comment>